<keyword evidence="2" id="KW-0813">Transport</keyword>
<dbReference type="Gene3D" id="1.20.1250.20">
    <property type="entry name" value="MFS general substrate transporter like domains"/>
    <property type="match status" value="2"/>
</dbReference>
<feature type="transmembrane region" description="Helical" evidence="7">
    <location>
        <begin position="309"/>
        <end position="331"/>
    </location>
</feature>
<evidence type="ECO:0000256" key="2">
    <source>
        <dbReference type="ARBA" id="ARBA00022448"/>
    </source>
</evidence>
<feature type="transmembrane region" description="Helical" evidence="7">
    <location>
        <begin position="89"/>
        <end position="109"/>
    </location>
</feature>
<evidence type="ECO:0000256" key="1">
    <source>
        <dbReference type="ARBA" id="ARBA00004651"/>
    </source>
</evidence>
<evidence type="ECO:0000313" key="9">
    <source>
        <dbReference type="EMBL" id="NOU82526.1"/>
    </source>
</evidence>
<dbReference type="RefSeq" id="WP_171719862.1">
    <property type="nucleotide sequence ID" value="NZ_WHOB01000082.1"/>
</dbReference>
<reference evidence="9 10" key="1">
    <citation type="submission" date="2019-10" db="EMBL/GenBank/DDBJ databases">
        <title>Description of Paenibacillus terricola sp. nov.</title>
        <authorList>
            <person name="Carlier A."/>
            <person name="Qi S."/>
        </authorList>
    </citation>
    <scope>NUCLEOTIDE SEQUENCE [LARGE SCALE GENOMIC DNA]</scope>
    <source>
        <strain evidence="9 10">LMG 31459</strain>
    </source>
</reference>
<feature type="transmembrane region" description="Helical" evidence="7">
    <location>
        <begin position="175"/>
        <end position="194"/>
    </location>
</feature>
<feature type="transmembrane region" description="Helical" evidence="7">
    <location>
        <begin position="257"/>
        <end position="275"/>
    </location>
</feature>
<dbReference type="PANTHER" id="PTHR23517">
    <property type="entry name" value="RESISTANCE PROTEIN MDTM, PUTATIVE-RELATED-RELATED"/>
    <property type="match status" value="1"/>
</dbReference>
<dbReference type="PANTHER" id="PTHR23517:SF3">
    <property type="entry name" value="INTEGRAL MEMBRANE TRANSPORT PROTEIN"/>
    <property type="match status" value="1"/>
</dbReference>
<name>A0ABX1YNT1_9BACL</name>
<evidence type="ECO:0000256" key="4">
    <source>
        <dbReference type="ARBA" id="ARBA00022692"/>
    </source>
</evidence>
<feature type="transmembrane region" description="Helical" evidence="7">
    <location>
        <begin position="151"/>
        <end position="169"/>
    </location>
</feature>
<dbReference type="SUPFAM" id="SSF103473">
    <property type="entry name" value="MFS general substrate transporter"/>
    <property type="match status" value="1"/>
</dbReference>
<dbReference type="PRINTS" id="PR01035">
    <property type="entry name" value="TCRTETA"/>
</dbReference>
<dbReference type="InterPro" id="IPR036259">
    <property type="entry name" value="MFS_trans_sf"/>
</dbReference>
<evidence type="ECO:0000256" key="7">
    <source>
        <dbReference type="SAM" id="Phobius"/>
    </source>
</evidence>
<dbReference type="InterPro" id="IPR050171">
    <property type="entry name" value="MFS_Transporters"/>
</dbReference>
<evidence type="ECO:0000313" key="10">
    <source>
        <dbReference type="Proteomes" id="UP000596857"/>
    </source>
</evidence>
<feature type="transmembrane region" description="Helical" evidence="7">
    <location>
        <begin position="25"/>
        <end position="42"/>
    </location>
</feature>
<dbReference type="CDD" id="cd17490">
    <property type="entry name" value="MFS_YxlH_like"/>
    <property type="match status" value="1"/>
</dbReference>
<evidence type="ECO:0000256" key="5">
    <source>
        <dbReference type="ARBA" id="ARBA00022989"/>
    </source>
</evidence>
<feature type="transmembrane region" description="Helical" evidence="7">
    <location>
        <begin position="220"/>
        <end position="242"/>
    </location>
</feature>
<dbReference type="EMBL" id="WHOB01000082">
    <property type="protein sequence ID" value="NOU82526.1"/>
    <property type="molecule type" value="Genomic_DNA"/>
</dbReference>
<evidence type="ECO:0000256" key="6">
    <source>
        <dbReference type="ARBA" id="ARBA00023136"/>
    </source>
</evidence>
<dbReference type="PROSITE" id="PS50850">
    <property type="entry name" value="MFS"/>
    <property type="match status" value="1"/>
</dbReference>
<dbReference type="Proteomes" id="UP000596857">
    <property type="component" value="Unassembled WGS sequence"/>
</dbReference>
<comment type="subcellular location">
    <subcellularLocation>
        <location evidence="1">Cell membrane</location>
        <topology evidence="1">Multi-pass membrane protein</topology>
    </subcellularLocation>
</comment>
<dbReference type="InterPro" id="IPR011701">
    <property type="entry name" value="MFS"/>
</dbReference>
<feature type="domain" description="Major facilitator superfamily (MFS) profile" evidence="8">
    <location>
        <begin position="23"/>
        <end position="400"/>
    </location>
</feature>
<feature type="transmembrane region" description="Helical" evidence="7">
    <location>
        <begin position="378"/>
        <end position="396"/>
    </location>
</feature>
<keyword evidence="6 7" id="KW-0472">Membrane</keyword>
<feature type="transmembrane region" description="Helical" evidence="7">
    <location>
        <begin position="287"/>
        <end position="303"/>
    </location>
</feature>
<feature type="transmembrane region" description="Helical" evidence="7">
    <location>
        <begin position="115"/>
        <end position="139"/>
    </location>
</feature>
<keyword evidence="10" id="KW-1185">Reference proteome</keyword>
<dbReference type="InterPro" id="IPR001958">
    <property type="entry name" value="Tet-R_TetA/multi-R_MdtG-like"/>
</dbReference>
<evidence type="ECO:0000256" key="3">
    <source>
        <dbReference type="ARBA" id="ARBA00022475"/>
    </source>
</evidence>
<dbReference type="Pfam" id="PF07690">
    <property type="entry name" value="MFS_1"/>
    <property type="match status" value="1"/>
</dbReference>
<feature type="transmembrane region" description="Helical" evidence="7">
    <location>
        <begin position="54"/>
        <end position="77"/>
    </location>
</feature>
<keyword evidence="4 7" id="KW-0812">Transmembrane</keyword>
<protein>
    <submittedName>
        <fullName evidence="9">MFS transporter</fullName>
    </submittedName>
</protein>
<keyword evidence="5 7" id="KW-1133">Transmembrane helix</keyword>
<sequence>MAAAKQLEGEVQSVQGSGKRGGSRFFFLVIVFMFWFSSYIYVPVLSPYVEHLGASYIMVGAVLGVYGLMQILFRLPIGIGSDYLNRRRPFIYLGLIASGASCLLFLAGAHPGWALAARAVSGIAASAWVVYSVMFAGYFPKEEAGKAMGMLQFTTVIAQLTSMMISGYMVDHWGWNTPFIIGGIVAAAALLLALRLPEQKQEKRNAIQIKDLAGVVREPLLVKVSLLSVLAHCVLFITMFGYTPNQALDIGASKESLGWLTLAFMLPHAIATLYGSRLFGKWLGDRGTLMLGFAGSAVFTLLIPSMPTLAALCATQIGNGFMQGLIFPLLLGKSVSGVAPFKRATAMGFYQAVYAIGMSGGPFVAGWMSAAYGLTGGFWLGGIAALLAAVLSWLWIREAGEPGIGSRQKRRILGRQG</sequence>
<evidence type="ECO:0000259" key="8">
    <source>
        <dbReference type="PROSITE" id="PS50850"/>
    </source>
</evidence>
<dbReference type="InterPro" id="IPR020846">
    <property type="entry name" value="MFS_dom"/>
</dbReference>
<proteinExistence type="predicted"/>
<accession>A0ABX1YNT1</accession>
<comment type="caution">
    <text evidence="9">The sequence shown here is derived from an EMBL/GenBank/DDBJ whole genome shotgun (WGS) entry which is preliminary data.</text>
</comment>
<gene>
    <name evidence="9" type="ORF">GC101_27040</name>
</gene>
<organism evidence="9 10">
    <name type="scientific">Paenibacillus phytohabitans</name>
    <dbReference type="NCBI Taxonomy" id="2654978"/>
    <lineage>
        <taxon>Bacteria</taxon>
        <taxon>Bacillati</taxon>
        <taxon>Bacillota</taxon>
        <taxon>Bacilli</taxon>
        <taxon>Bacillales</taxon>
        <taxon>Paenibacillaceae</taxon>
        <taxon>Paenibacillus</taxon>
    </lineage>
</organism>
<keyword evidence="3" id="KW-1003">Cell membrane</keyword>
<feature type="transmembrane region" description="Helical" evidence="7">
    <location>
        <begin position="352"/>
        <end position="372"/>
    </location>
</feature>